<dbReference type="GO" id="GO:0046872">
    <property type="term" value="F:metal ion binding"/>
    <property type="evidence" value="ECO:0007669"/>
    <property type="project" value="InterPro"/>
</dbReference>
<dbReference type="CDD" id="cd01045">
    <property type="entry name" value="Ferritin_like_AB"/>
    <property type="match status" value="1"/>
</dbReference>
<evidence type="ECO:0000313" key="3">
    <source>
        <dbReference type="Proteomes" id="UP000515703"/>
    </source>
</evidence>
<dbReference type="Gene3D" id="1.20.1260.10">
    <property type="match status" value="1"/>
</dbReference>
<dbReference type="Pfam" id="PF02915">
    <property type="entry name" value="Rubrerythrin"/>
    <property type="match status" value="1"/>
</dbReference>
<gene>
    <name evidence="2" type="ORF">bsdcttw_27270</name>
</gene>
<dbReference type="SUPFAM" id="SSF47240">
    <property type="entry name" value="Ferritin-like"/>
    <property type="match status" value="1"/>
</dbReference>
<protein>
    <submittedName>
        <fullName evidence="2">Rubrerythrin</fullName>
    </submittedName>
</protein>
<keyword evidence="3" id="KW-1185">Reference proteome</keyword>
<organism evidence="2 3">
    <name type="scientific">Anaerocolumna chitinilytica</name>
    <dbReference type="NCBI Taxonomy" id="1727145"/>
    <lineage>
        <taxon>Bacteria</taxon>
        <taxon>Bacillati</taxon>
        <taxon>Bacillota</taxon>
        <taxon>Clostridia</taxon>
        <taxon>Lachnospirales</taxon>
        <taxon>Lachnospiraceae</taxon>
        <taxon>Anaerocolumna</taxon>
    </lineage>
</organism>
<reference evidence="2 3" key="2">
    <citation type="submission" date="2020-08" db="EMBL/GenBank/DDBJ databases">
        <authorList>
            <person name="Ueki A."/>
            <person name="Tonouchi A."/>
        </authorList>
    </citation>
    <scope>NUCLEOTIDE SEQUENCE [LARGE SCALE GENOMIC DNA]</scope>
    <source>
        <strain evidence="2 3">CTTW</strain>
    </source>
</reference>
<dbReference type="KEGG" id="acht:bsdcttw_27270"/>
<dbReference type="InterPro" id="IPR009078">
    <property type="entry name" value="Ferritin-like_SF"/>
</dbReference>
<dbReference type="GO" id="GO:0016491">
    <property type="term" value="F:oxidoreductase activity"/>
    <property type="evidence" value="ECO:0007669"/>
    <property type="project" value="InterPro"/>
</dbReference>
<dbReference type="InterPro" id="IPR003251">
    <property type="entry name" value="Rr_diiron-bd_dom"/>
</dbReference>
<evidence type="ECO:0000259" key="1">
    <source>
        <dbReference type="Pfam" id="PF02915"/>
    </source>
</evidence>
<dbReference type="PANTHER" id="PTHR33531:SF7">
    <property type="entry name" value="HYPOTHETICAL MEMBRANE PROTEIN, CONSERVED"/>
    <property type="match status" value="1"/>
</dbReference>
<feature type="domain" description="Rubrerythrin diiron-binding" evidence="1">
    <location>
        <begin position="2"/>
        <end position="138"/>
    </location>
</feature>
<dbReference type="PANTHER" id="PTHR33531">
    <property type="entry name" value="RUBRERYTHRIN SUBFAMILY"/>
    <property type="match status" value="1"/>
</dbReference>
<accession>A0A7I8DTS0</accession>
<dbReference type="AlphaFoldDB" id="A0A7I8DTS0"/>
<dbReference type="Proteomes" id="UP000515703">
    <property type="component" value="Chromosome"/>
</dbReference>
<reference evidence="2 3" key="1">
    <citation type="submission" date="2020-08" db="EMBL/GenBank/DDBJ databases">
        <title>Draft genome sequencing of an Anaerocolumna strain isolated from anoxic soil subjected to BSD treatment.</title>
        <authorList>
            <person name="Uek A."/>
            <person name="Tonouchi A."/>
        </authorList>
    </citation>
    <scope>NUCLEOTIDE SEQUENCE [LARGE SCALE GENOMIC DNA]</scope>
    <source>
        <strain evidence="2 3">CTTW</strain>
    </source>
</reference>
<dbReference type="RefSeq" id="WP_185255432.1">
    <property type="nucleotide sequence ID" value="NZ_AP023368.1"/>
</dbReference>
<name>A0A7I8DTS0_9FIRM</name>
<sequence>MELLDLALSMENDLEAFYRKQAELNEGNSLQKVFLILAGEEENHAAILRSYKKDIVLPFKDSNILTNVKSIFKEMTDFKMEIKHIPNQLDIYRMALEKEEESVKFYQDLLDKASEEQSKKVFGYLIKQEDTHCIILEELVKMTSRPEEWVESAEFGLREEY</sequence>
<dbReference type="EMBL" id="AP023368">
    <property type="protein sequence ID" value="BCJ99686.1"/>
    <property type="molecule type" value="Genomic_DNA"/>
</dbReference>
<evidence type="ECO:0000313" key="2">
    <source>
        <dbReference type="EMBL" id="BCJ99686.1"/>
    </source>
</evidence>
<proteinExistence type="predicted"/>
<dbReference type="InterPro" id="IPR012347">
    <property type="entry name" value="Ferritin-like"/>
</dbReference>